<organism evidence="1 2">
    <name type="scientific">Lentinus brumalis</name>
    <dbReference type="NCBI Taxonomy" id="2498619"/>
    <lineage>
        <taxon>Eukaryota</taxon>
        <taxon>Fungi</taxon>
        <taxon>Dikarya</taxon>
        <taxon>Basidiomycota</taxon>
        <taxon>Agaricomycotina</taxon>
        <taxon>Agaricomycetes</taxon>
        <taxon>Polyporales</taxon>
        <taxon>Polyporaceae</taxon>
        <taxon>Lentinus</taxon>
    </lineage>
</organism>
<dbReference type="AlphaFoldDB" id="A0A371CTB0"/>
<accession>A0A371CTB0</accession>
<evidence type="ECO:0000313" key="1">
    <source>
        <dbReference type="EMBL" id="RDX43528.1"/>
    </source>
</evidence>
<reference evidence="1 2" key="1">
    <citation type="journal article" date="2018" name="Biotechnol. Biofuels">
        <title>Integrative visual omics of the white-rot fungus Polyporus brumalis exposes the biotechnological potential of its oxidative enzymes for delignifying raw plant biomass.</title>
        <authorList>
            <person name="Miyauchi S."/>
            <person name="Rancon A."/>
            <person name="Drula E."/>
            <person name="Hage H."/>
            <person name="Chaduli D."/>
            <person name="Favel A."/>
            <person name="Grisel S."/>
            <person name="Henrissat B."/>
            <person name="Herpoel-Gimbert I."/>
            <person name="Ruiz-Duenas F.J."/>
            <person name="Chevret D."/>
            <person name="Hainaut M."/>
            <person name="Lin J."/>
            <person name="Wang M."/>
            <person name="Pangilinan J."/>
            <person name="Lipzen A."/>
            <person name="Lesage-Meessen L."/>
            <person name="Navarro D."/>
            <person name="Riley R."/>
            <person name="Grigoriev I.V."/>
            <person name="Zhou S."/>
            <person name="Raouche S."/>
            <person name="Rosso M.N."/>
        </authorList>
    </citation>
    <scope>NUCLEOTIDE SEQUENCE [LARGE SCALE GENOMIC DNA]</scope>
    <source>
        <strain evidence="1 2">BRFM 1820</strain>
    </source>
</reference>
<name>A0A371CTB0_9APHY</name>
<protein>
    <submittedName>
        <fullName evidence="1">Uncharacterized protein</fullName>
    </submittedName>
</protein>
<sequence>MSMTSPRASDDTDATYKRPTSFDSVSGRSTFSIGTSSAGPLRYICLDLPSIPFTDDAEYGPPEEMIPCEIPFVDRKGDMITVSAALARTLHRMGCYALAEGNFCPFPQDIDRTLSLVFHFPDYGLSVREIATVEEGRPISLNWLAFRVAQEMKTCMDLARAAGRPMRYNGRDIQVDKLVMKRLKRVSRDSWQPEFCIWC</sequence>
<keyword evidence="2" id="KW-1185">Reference proteome</keyword>
<dbReference type="Proteomes" id="UP000256964">
    <property type="component" value="Unassembled WGS sequence"/>
</dbReference>
<evidence type="ECO:0000313" key="2">
    <source>
        <dbReference type="Proteomes" id="UP000256964"/>
    </source>
</evidence>
<dbReference type="OrthoDB" id="2741923at2759"/>
<proteinExistence type="predicted"/>
<dbReference type="EMBL" id="KZ857463">
    <property type="protein sequence ID" value="RDX43528.1"/>
    <property type="molecule type" value="Genomic_DNA"/>
</dbReference>
<gene>
    <name evidence="1" type="ORF">OH76DRAFT_1421885</name>
</gene>